<feature type="domain" description="ABC transporter" evidence="6">
    <location>
        <begin position="28"/>
        <end position="248"/>
    </location>
</feature>
<evidence type="ECO:0000256" key="5">
    <source>
        <dbReference type="SAM" id="MobiDB-lite"/>
    </source>
</evidence>
<dbReference type="InterPro" id="IPR003439">
    <property type="entry name" value="ABC_transporter-like_ATP-bd"/>
</dbReference>
<dbReference type="EMBL" id="CP031165">
    <property type="protein sequence ID" value="AXV05675.1"/>
    <property type="molecule type" value="Genomic_DNA"/>
</dbReference>
<dbReference type="PANTHER" id="PTHR46743:SF2">
    <property type="entry name" value="TEICHOIC ACIDS EXPORT ATP-BINDING PROTEIN TAGH"/>
    <property type="match status" value="1"/>
</dbReference>
<dbReference type="SMART" id="SM00382">
    <property type="entry name" value="AAA"/>
    <property type="match status" value="1"/>
</dbReference>
<sequence length="483" mass="52022">MARTPAIRVDGLHEIFKIYDEAPPGIKERLTSFRRAHYKEFHALDGVTLDIMPGERVGLIGHNGSGKSTLLKCMARILPADRGTVEVNGRIATLLELGAGFSPELTGRENMYLNGSILGLSRAQVNESFDRIVDFAGVRDFIDTPVKNYSSGMYVRLGFAIAVHVDPDILLVDEVLAVGDQTFQERSLSRMQAFADAGKTVVLVSHDLGSIESLCDRVILLEAGKVVFDGPSAQALAEYQRRLAAGHGATLEVPDLPELSPHAKEGEEEDDEDVVDPLTHAVTIDDVSLEVLDDAADSIVGEGIDTTAPVARPGSRARLVVTATPTEQLVGDGGLYVRVAVRRPDLNTTLYESRTSYRVQYVAPPPPGASFTATVQLSLNVLSGTYLFDVEIGNAETEAVHAVADSAARVVVHGDPWDVGIAPLDMRFDLDNPEGVWPPDSEPPAIAEGGPREHPNPLWRPGQDAPTARVDARTSHPADEAAR</sequence>
<evidence type="ECO:0000256" key="3">
    <source>
        <dbReference type="ARBA" id="ARBA00022741"/>
    </source>
</evidence>
<dbReference type="Pfam" id="PF00005">
    <property type="entry name" value="ABC_tran"/>
    <property type="match status" value="1"/>
</dbReference>
<keyword evidence="4 7" id="KW-0067">ATP-binding</keyword>
<dbReference type="InterPro" id="IPR050683">
    <property type="entry name" value="Bact_Polysacc_Export_ATP-bd"/>
</dbReference>
<dbReference type="GO" id="GO:0016887">
    <property type="term" value="F:ATP hydrolysis activity"/>
    <property type="evidence" value="ECO:0007669"/>
    <property type="project" value="InterPro"/>
</dbReference>
<comment type="similarity">
    <text evidence="1">Belongs to the ABC transporter superfamily.</text>
</comment>
<proteinExistence type="inferred from homology"/>
<dbReference type="RefSeq" id="WP_114590448.1">
    <property type="nucleotide sequence ID" value="NZ_CP031165.1"/>
</dbReference>
<dbReference type="InterPro" id="IPR015860">
    <property type="entry name" value="ABC_transpr_TagH-like"/>
</dbReference>
<evidence type="ECO:0000313" key="8">
    <source>
        <dbReference type="Proteomes" id="UP000264006"/>
    </source>
</evidence>
<keyword evidence="2" id="KW-0813">Transport</keyword>
<dbReference type="GO" id="GO:0016020">
    <property type="term" value="C:membrane"/>
    <property type="evidence" value="ECO:0007669"/>
    <property type="project" value="InterPro"/>
</dbReference>
<evidence type="ECO:0000256" key="1">
    <source>
        <dbReference type="ARBA" id="ARBA00005417"/>
    </source>
</evidence>
<evidence type="ECO:0000259" key="6">
    <source>
        <dbReference type="PROSITE" id="PS50893"/>
    </source>
</evidence>
<name>A0A346XTX8_9ACTN</name>
<dbReference type="PANTHER" id="PTHR46743">
    <property type="entry name" value="TEICHOIC ACIDS EXPORT ATP-BINDING PROTEIN TAGH"/>
    <property type="match status" value="1"/>
</dbReference>
<evidence type="ECO:0000256" key="4">
    <source>
        <dbReference type="ARBA" id="ARBA00022840"/>
    </source>
</evidence>
<evidence type="ECO:0000256" key="2">
    <source>
        <dbReference type="ARBA" id="ARBA00022448"/>
    </source>
</evidence>
<dbReference type="PROSITE" id="PS50893">
    <property type="entry name" value="ABC_TRANSPORTER_2"/>
    <property type="match status" value="1"/>
</dbReference>
<keyword evidence="8" id="KW-1185">Reference proteome</keyword>
<dbReference type="GO" id="GO:0005524">
    <property type="term" value="F:ATP binding"/>
    <property type="evidence" value="ECO:0007669"/>
    <property type="project" value="UniProtKB-KW"/>
</dbReference>
<feature type="region of interest" description="Disordered" evidence="5">
    <location>
        <begin position="254"/>
        <end position="274"/>
    </location>
</feature>
<feature type="region of interest" description="Disordered" evidence="5">
    <location>
        <begin position="432"/>
        <end position="483"/>
    </location>
</feature>
<dbReference type="AlphaFoldDB" id="A0A346XTX8"/>
<dbReference type="InterPro" id="IPR027417">
    <property type="entry name" value="P-loop_NTPase"/>
</dbReference>
<gene>
    <name evidence="7" type="ORF">DVS28_a0974</name>
</gene>
<keyword evidence="3" id="KW-0547">Nucleotide-binding</keyword>
<dbReference type="InterPro" id="IPR003593">
    <property type="entry name" value="AAA+_ATPase"/>
</dbReference>
<evidence type="ECO:0000313" key="7">
    <source>
        <dbReference type="EMBL" id="AXV05675.1"/>
    </source>
</evidence>
<dbReference type="OrthoDB" id="9778870at2"/>
<protein>
    <submittedName>
        <fullName evidence="7">Teichoic acid export ATP-binding protein TagH</fullName>
    </submittedName>
</protein>
<dbReference type="Proteomes" id="UP000264006">
    <property type="component" value="Chromosome"/>
</dbReference>
<dbReference type="CDD" id="cd03220">
    <property type="entry name" value="ABC_KpsT_Wzt"/>
    <property type="match status" value="1"/>
</dbReference>
<accession>A0A346XTX8</accession>
<feature type="compositionally biased region" description="Basic and acidic residues" evidence="5">
    <location>
        <begin position="470"/>
        <end position="483"/>
    </location>
</feature>
<dbReference type="SUPFAM" id="SSF52540">
    <property type="entry name" value="P-loop containing nucleoside triphosphate hydrolases"/>
    <property type="match status" value="1"/>
</dbReference>
<dbReference type="Gene3D" id="3.40.50.300">
    <property type="entry name" value="P-loop containing nucleotide triphosphate hydrolases"/>
    <property type="match status" value="1"/>
</dbReference>
<dbReference type="GO" id="GO:0140359">
    <property type="term" value="F:ABC-type transporter activity"/>
    <property type="evidence" value="ECO:0007669"/>
    <property type="project" value="InterPro"/>
</dbReference>
<dbReference type="KEGG" id="euz:DVS28_a0974"/>
<reference evidence="7 8" key="1">
    <citation type="submission" date="2018-09" db="EMBL/GenBank/DDBJ databases">
        <title>Complete genome sequence of Euzebya sp. DY32-46 isolated from seawater of Pacific Ocean.</title>
        <authorList>
            <person name="Xu L."/>
            <person name="Wu Y.-H."/>
            <person name="Xu X.-W."/>
        </authorList>
    </citation>
    <scope>NUCLEOTIDE SEQUENCE [LARGE SCALE GENOMIC DNA]</scope>
    <source>
        <strain evidence="7 8">DY32-46</strain>
    </source>
</reference>
<organism evidence="7 8">
    <name type="scientific">Euzebya pacifica</name>
    <dbReference type="NCBI Taxonomy" id="1608957"/>
    <lineage>
        <taxon>Bacteria</taxon>
        <taxon>Bacillati</taxon>
        <taxon>Actinomycetota</taxon>
        <taxon>Nitriliruptoria</taxon>
        <taxon>Euzebyales</taxon>
    </lineage>
</organism>